<name>A0A1X6NHT1_9APHY</name>
<dbReference type="RefSeq" id="XP_024344886.1">
    <property type="nucleotide sequence ID" value="XM_024480249.1"/>
</dbReference>
<dbReference type="GeneID" id="36325199"/>
<keyword evidence="3" id="KW-1185">Reference proteome</keyword>
<gene>
    <name evidence="2" type="ORF">POSPLADRAFT_1052225</name>
</gene>
<protein>
    <submittedName>
        <fullName evidence="2">Uncharacterized protein</fullName>
    </submittedName>
</protein>
<dbReference type="Proteomes" id="UP000194127">
    <property type="component" value="Unassembled WGS sequence"/>
</dbReference>
<evidence type="ECO:0000313" key="2">
    <source>
        <dbReference type="EMBL" id="OSX68092.1"/>
    </source>
</evidence>
<feature type="region of interest" description="Disordered" evidence="1">
    <location>
        <begin position="584"/>
        <end position="609"/>
    </location>
</feature>
<sequence>MTSLRAGTIPEFLDAVHAIAYWAIDGLYWLDAKPSTFLTSFARVTSLAFAFNTQDVSSHIWRAPCVSTQKPNDLVRRSGYEEAYVVHDFIAFMQNHNKTALMRGILFLHHVLDKRIPIDVGALCDLLDLLCGLIVTSYRFRGRATLHDVTLPKSWLVELTKNFDKLENRETKLLNLYMAPMQSMLEQMYTGEHAYHLLFERRDLSSLNWQIRNVFTVRICKNLCLFGYNIRQDWLRDQVLATVTSLEQHMRRPDHHLENYVSARTWEYLARRVRSYSTLDTSLDEMIHVHDASRTPGDLPTFPNVRHIVYNTIDEIPILLDSRLTSLPKTTLRADATPFVPTHIREAALRRDAGAQDALDGSTYGGMRVGAGEDVDEDNAREDQSRNFDDAALVLSAEDAIADASTQPTEEELDAARILLRAYRRLSIQRKRVRGRRMNPVHAVRSRVFADFGEASKAMDWPHRYYRMLFLGTIPHAIVCLQLLRDHLFNAKFSARKILTQAIHHDLEMVQARMTEIVALIKDVQRLQDALKHDADLHKRRDIEELKKSVVEVKELAQRMSTSDWQEDLELAFKGIVEPRRQPVQKIKPEVSLDDGIEADTSGYDDEGP</sequence>
<reference evidence="2 3" key="1">
    <citation type="submission" date="2017-04" db="EMBL/GenBank/DDBJ databases">
        <title>Genome Sequence of the Model Brown-Rot Fungus Postia placenta SB12.</title>
        <authorList>
            <consortium name="DOE Joint Genome Institute"/>
            <person name="Gaskell J."/>
            <person name="Kersten P."/>
            <person name="Larrondo L.F."/>
            <person name="Canessa P."/>
            <person name="Martinez D."/>
            <person name="Hibbett D."/>
            <person name="Schmoll M."/>
            <person name="Kubicek C.P."/>
            <person name="Martinez A.T."/>
            <person name="Yadav J."/>
            <person name="Master E."/>
            <person name="Magnuson J.K."/>
            <person name="James T."/>
            <person name="Yaver D."/>
            <person name="Berka R."/>
            <person name="Labutti K."/>
            <person name="Lipzen A."/>
            <person name="Aerts A."/>
            <person name="Barry K."/>
            <person name="Henrissat B."/>
            <person name="Blanchette R."/>
            <person name="Grigoriev I."/>
            <person name="Cullen D."/>
        </authorList>
    </citation>
    <scope>NUCLEOTIDE SEQUENCE [LARGE SCALE GENOMIC DNA]</scope>
    <source>
        <strain evidence="2 3">MAD-698-R-SB12</strain>
    </source>
</reference>
<feature type="compositionally biased region" description="Acidic residues" evidence="1">
    <location>
        <begin position="592"/>
        <end position="609"/>
    </location>
</feature>
<organism evidence="2 3">
    <name type="scientific">Postia placenta MAD-698-R-SB12</name>
    <dbReference type="NCBI Taxonomy" id="670580"/>
    <lineage>
        <taxon>Eukaryota</taxon>
        <taxon>Fungi</taxon>
        <taxon>Dikarya</taxon>
        <taxon>Basidiomycota</taxon>
        <taxon>Agaricomycotina</taxon>
        <taxon>Agaricomycetes</taxon>
        <taxon>Polyporales</taxon>
        <taxon>Adustoporiaceae</taxon>
        <taxon>Rhodonia</taxon>
    </lineage>
</organism>
<evidence type="ECO:0000313" key="3">
    <source>
        <dbReference type="Proteomes" id="UP000194127"/>
    </source>
</evidence>
<dbReference type="OrthoDB" id="3156807at2759"/>
<evidence type="ECO:0000256" key="1">
    <source>
        <dbReference type="SAM" id="MobiDB-lite"/>
    </source>
</evidence>
<accession>A0A1X6NHT1</accession>
<dbReference type="STRING" id="670580.A0A1X6NHT1"/>
<dbReference type="AlphaFoldDB" id="A0A1X6NHT1"/>
<dbReference type="EMBL" id="KZ110591">
    <property type="protein sequence ID" value="OSX68092.1"/>
    <property type="molecule type" value="Genomic_DNA"/>
</dbReference>
<proteinExistence type="predicted"/>